<evidence type="ECO:0000256" key="1">
    <source>
        <dbReference type="SAM" id="Phobius"/>
    </source>
</evidence>
<keyword evidence="1" id="KW-0812">Transmembrane</keyword>
<evidence type="ECO:0000313" key="2">
    <source>
        <dbReference type="Proteomes" id="UP000035680"/>
    </source>
</evidence>
<sequence length="190" mass="22149">MIDSFRQNDGNVTTEKYQHNKNISSEEYWKQHSIHKGRKNLENLRIMRKVEEMYNQDKKTDLDFYKTTQAMFDKLSSSEKLKFISRNMLALNINPKDDLDSVKQKESEINKKNKFNEINGFINFVFFIGLLTSLIYCFYMFCLSCSVPSQPVTQPYFHESNVNGSAPPSIYHSVYTPPPAYDNTLAGARK</sequence>
<reference evidence="3" key="2">
    <citation type="submission" date="2015-08" db="UniProtKB">
        <authorList>
            <consortium name="WormBaseParasite"/>
        </authorList>
    </citation>
    <scope>IDENTIFICATION</scope>
</reference>
<proteinExistence type="predicted"/>
<keyword evidence="1" id="KW-0472">Membrane</keyword>
<evidence type="ECO:0000313" key="3">
    <source>
        <dbReference type="WBParaSite" id="SVE_0419100.1"/>
    </source>
</evidence>
<keyword evidence="2" id="KW-1185">Reference proteome</keyword>
<name>A0A0K0F5U9_STRVS</name>
<feature type="transmembrane region" description="Helical" evidence="1">
    <location>
        <begin position="121"/>
        <end position="141"/>
    </location>
</feature>
<keyword evidence="1" id="KW-1133">Transmembrane helix</keyword>
<accession>A0A0K0F5U9</accession>
<organism evidence="2 3">
    <name type="scientific">Strongyloides venezuelensis</name>
    <name type="common">Threadworm</name>
    <dbReference type="NCBI Taxonomy" id="75913"/>
    <lineage>
        <taxon>Eukaryota</taxon>
        <taxon>Metazoa</taxon>
        <taxon>Ecdysozoa</taxon>
        <taxon>Nematoda</taxon>
        <taxon>Chromadorea</taxon>
        <taxon>Rhabditida</taxon>
        <taxon>Tylenchina</taxon>
        <taxon>Panagrolaimomorpha</taxon>
        <taxon>Strongyloidoidea</taxon>
        <taxon>Strongyloididae</taxon>
        <taxon>Strongyloides</taxon>
    </lineage>
</organism>
<dbReference type="AlphaFoldDB" id="A0A0K0F5U9"/>
<reference evidence="2" key="1">
    <citation type="submission" date="2014-07" db="EMBL/GenBank/DDBJ databases">
        <authorList>
            <person name="Martin A.A"/>
            <person name="De Silva N."/>
        </authorList>
    </citation>
    <scope>NUCLEOTIDE SEQUENCE</scope>
</reference>
<dbReference type="Proteomes" id="UP000035680">
    <property type="component" value="Unassembled WGS sequence"/>
</dbReference>
<dbReference type="WBParaSite" id="SVE_0419100.1">
    <property type="protein sequence ID" value="SVE_0419100.1"/>
    <property type="gene ID" value="SVE_0419100"/>
</dbReference>
<protein>
    <submittedName>
        <fullName evidence="3">Uncharacterized protein</fullName>
    </submittedName>
</protein>